<evidence type="ECO:0000256" key="1">
    <source>
        <dbReference type="SAM" id="MobiDB-lite"/>
    </source>
</evidence>
<feature type="compositionally biased region" description="Polar residues" evidence="1">
    <location>
        <begin position="131"/>
        <end position="153"/>
    </location>
</feature>
<feature type="compositionally biased region" description="Low complexity" evidence="1">
    <location>
        <begin position="113"/>
        <end position="125"/>
    </location>
</feature>
<dbReference type="Gramene" id="LPERR05G11490.1">
    <property type="protein sequence ID" value="LPERR05G11490.1"/>
    <property type="gene ID" value="LPERR05G11490"/>
</dbReference>
<dbReference type="HOGENOM" id="CLU_1542291_0_0_1"/>
<evidence type="ECO:0000313" key="4">
    <source>
        <dbReference type="Proteomes" id="UP000032180"/>
    </source>
</evidence>
<name>A0A0D9WFX5_9ORYZ</name>
<dbReference type="EnsemblPlants" id="LPERR05G11490.1">
    <property type="protein sequence ID" value="LPERR05G11490.1"/>
    <property type="gene ID" value="LPERR05G11490"/>
</dbReference>
<evidence type="ECO:0000256" key="2">
    <source>
        <dbReference type="SAM" id="SignalP"/>
    </source>
</evidence>
<accession>A0A0D9WFX5</accession>
<protein>
    <recommendedName>
        <fullName evidence="5">Secreted protein</fullName>
    </recommendedName>
</protein>
<evidence type="ECO:0008006" key="5">
    <source>
        <dbReference type="Google" id="ProtNLM"/>
    </source>
</evidence>
<keyword evidence="2" id="KW-0732">Signal</keyword>
<feature type="signal peptide" evidence="2">
    <location>
        <begin position="1"/>
        <end position="18"/>
    </location>
</feature>
<feature type="region of interest" description="Disordered" evidence="1">
    <location>
        <begin position="100"/>
        <end position="174"/>
    </location>
</feature>
<dbReference type="AlphaFoldDB" id="A0A0D9WFX5"/>
<reference evidence="4" key="2">
    <citation type="submission" date="2013-12" db="EMBL/GenBank/DDBJ databases">
        <authorList>
            <person name="Yu Y."/>
            <person name="Lee S."/>
            <person name="de Baynast K."/>
            <person name="Wissotski M."/>
            <person name="Liu L."/>
            <person name="Talag J."/>
            <person name="Goicoechea J."/>
            <person name="Angelova A."/>
            <person name="Jetty R."/>
            <person name="Kudrna D."/>
            <person name="Golser W."/>
            <person name="Rivera L."/>
            <person name="Zhang J."/>
            <person name="Wing R."/>
        </authorList>
    </citation>
    <scope>NUCLEOTIDE SEQUENCE</scope>
</reference>
<evidence type="ECO:0000313" key="3">
    <source>
        <dbReference type="EnsemblPlants" id="LPERR05G11490.1"/>
    </source>
</evidence>
<dbReference type="Proteomes" id="UP000032180">
    <property type="component" value="Chromosome 5"/>
</dbReference>
<keyword evidence="4" id="KW-1185">Reference proteome</keyword>
<organism evidence="3 4">
    <name type="scientific">Leersia perrieri</name>
    <dbReference type="NCBI Taxonomy" id="77586"/>
    <lineage>
        <taxon>Eukaryota</taxon>
        <taxon>Viridiplantae</taxon>
        <taxon>Streptophyta</taxon>
        <taxon>Embryophyta</taxon>
        <taxon>Tracheophyta</taxon>
        <taxon>Spermatophyta</taxon>
        <taxon>Magnoliopsida</taxon>
        <taxon>Liliopsida</taxon>
        <taxon>Poales</taxon>
        <taxon>Poaceae</taxon>
        <taxon>BOP clade</taxon>
        <taxon>Oryzoideae</taxon>
        <taxon>Oryzeae</taxon>
        <taxon>Oryzinae</taxon>
        <taxon>Leersia</taxon>
    </lineage>
</organism>
<reference evidence="3" key="3">
    <citation type="submission" date="2015-04" db="UniProtKB">
        <authorList>
            <consortium name="EnsemblPlants"/>
        </authorList>
    </citation>
    <scope>IDENTIFICATION</scope>
</reference>
<proteinExistence type="predicted"/>
<feature type="chain" id="PRO_5002348740" description="Secreted protein" evidence="2">
    <location>
        <begin position="19"/>
        <end position="174"/>
    </location>
</feature>
<reference evidence="3 4" key="1">
    <citation type="submission" date="2012-08" db="EMBL/GenBank/DDBJ databases">
        <title>Oryza genome evolution.</title>
        <authorList>
            <person name="Wing R.A."/>
        </authorList>
    </citation>
    <scope>NUCLEOTIDE SEQUENCE</scope>
</reference>
<sequence length="174" mass="19095">MPLCFIWPRLAVVAPTIAVKCQRADPQADLGGQADPHPSGWSSLLPSPRTAREGWPCLRLTVVLKEPRQSNSQTVKILTNEASHHGLPFEFHVAVSSKHRIHTQAGHSKGEESSSPPFSSIASSGTPRCRYSSTVWTNSSAPSTFCHRSSSSLPRMKPITLGLRPRIKDETNHR</sequence>